<protein>
    <submittedName>
        <fullName evidence="1">Uncharacterized protein</fullName>
    </submittedName>
</protein>
<dbReference type="Proteomes" id="UP000822476">
    <property type="component" value="Unassembled WGS sequence"/>
</dbReference>
<reference evidence="1" key="1">
    <citation type="submission" date="2019-07" db="EMBL/GenBank/DDBJ databases">
        <title>Annotation for the trematode Paragonimus miyazaki's.</title>
        <authorList>
            <person name="Choi Y.-J."/>
        </authorList>
    </citation>
    <scope>NUCLEOTIDE SEQUENCE</scope>
    <source>
        <strain evidence="1">Japan</strain>
    </source>
</reference>
<dbReference type="EMBL" id="JTDE01009348">
    <property type="protein sequence ID" value="KAF7234482.1"/>
    <property type="molecule type" value="Genomic_DNA"/>
</dbReference>
<sequence length="123" mass="13890">MPVKEMDTVDQTIEETAKGHTLPMSDVQHDSRRRRNLVCRVNFYDRRTECVIGTPLKVFNLLNTTDSNMLCTSSNKTNQPSACASQPSVLPDQLLFPSPSLRLRSTVVRKATSGSQFMFQLQK</sequence>
<proteinExistence type="predicted"/>
<keyword evidence="2" id="KW-1185">Reference proteome</keyword>
<name>A0A8S9YDS7_9TREM</name>
<organism evidence="1 2">
    <name type="scientific">Paragonimus skrjabini miyazakii</name>
    <dbReference type="NCBI Taxonomy" id="59628"/>
    <lineage>
        <taxon>Eukaryota</taxon>
        <taxon>Metazoa</taxon>
        <taxon>Spiralia</taxon>
        <taxon>Lophotrochozoa</taxon>
        <taxon>Platyhelminthes</taxon>
        <taxon>Trematoda</taxon>
        <taxon>Digenea</taxon>
        <taxon>Plagiorchiida</taxon>
        <taxon>Troglotremata</taxon>
        <taxon>Troglotrematidae</taxon>
        <taxon>Paragonimus</taxon>
    </lineage>
</organism>
<gene>
    <name evidence="1" type="ORF">EG68_11910</name>
</gene>
<evidence type="ECO:0000313" key="2">
    <source>
        <dbReference type="Proteomes" id="UP000822476"/>
    </source>
</evidence>
<dbReference type="AlphaFoldDB" id="A0A8S9YDS7"/>
<accession>A0A8S9YDS7</accession>
<evidence type="ECO:0000313" key="1">
    <source>
        <dbReference type="EMBL" id="KAF7234482.1"/>
    </source>
</evidence>
<comment type="caution">
    <text evidence="1">The sequence shown here is derived from an EMBL/GenBank/DDBJ whole genome shotgun (WGS) entry which is preliminary data.</text>
</comment>